<proteinExistence type="predicted"/>
<accession>A0A3S3MXJ0</accession>
<comment type="caution">
    <text evidence="3">The sequence shown here is derived from an EMBL/GenBank/DDBJ whole genome shotgun (WGS) entry which is preliminary data.</text>
</comment>
<evidence type="ECO:0000313" key="4">
    <source>
        <dbReference type="Proteomes" id="UP000283530"/>
    </source>
</evidence>
<dbReference type="PROSITE" id="PS50206">
    <property type="entry name" value="RHODANESE_3"/>
    <property type="match status" value="1"/>
</dbReference>
<feature type="compositionally biased region" description="Basic residues" evidence="1">
    <location>
        <begin position="407"/>
        <end position="417"/>
    </location>
</feature>
<reference evidence="3 4" key="1">
    <citation type="journal article" date="2019" name="Nat. Plants">
        <title>Stout camphor tree genome fills gaps in understanding of flowering plant genome evolution.</title>
        <authorList>
            <person name="Chaw S.M."/>
            <person name="Liu Y.C."/>
            <person name="Wu Y.W."/>
            <person name="Wang H.Y."/>
            <person name="Lin C.I."/>
            <person name="Wu C.S."/>
            <person name="Ke H.M."/>
            <person name="Chang L.Y."/>
            <person name="Hsu C.Y."/>
            <person name="Yang H.T."/>
            <person name="Sudianto E."/>
            <person name="Hsu M.H."/>
            <person name="Wu K.P."/>
            <person name="Wang L.N."/>
            <person name="Leebens-Mack J.H."/>
            <person name="Tsai I.J."/>
        </authorList>
    </citation>
    <scope>NUCLEOTIDE SEQUENCE [LARGE SCALE GENOMIC DNA]</scope>
    <source>
        <strain evidence="4">cv. Chaw 1501</strain>
        <tissue evidence="3">Young leaves</tissue>
    </source>
</reference>
<keyword evidence="4" id="KW-1185">Reference proteome</keyword>
<protein>
    <submittedName>
        <fullName evidence="3">Rhodanese-like domain-containing protein</fullName>
    </submittedName>
</protein>
<dbReference type="OrthoDB" id="1696354at2759"/>
<dbReference type="CDD" id="cd00158">
    <property type="entry name" value="RHOD"/>
    <property type="match status" value="1"/>
</dbReference>
<dbReference type="InterPro" id="IPR044240">
    <property type="entry name" value="STR4-like"/>
</dbReference>
<gene>
    <name evidence="3" type="ORF">CKAN_01014800</name>
</gene>
<feature type="compositionally biased region" description="Polar residues" evidence="1">
    <location>
        <begin position="1"/>
        <end position="13"/>
    </location>
</feature>
<evidence type="ECO:0000313" key="3">
    <source>
        <dbReference type="EMBL" id="RWR81462.1"/>
    </source>
</evidence>
<dbReference type="Gene3D" id="3.40.250.10">
    <property type="entry name" value="Rhodanese-like domain"/>
    <property type="match status" value="1"/>
</dbReference>
<feature type="region of interest" description="Disordered" evidence="1">
    <location>
        <begin position="1"/>
        <end position="22"/>
    </location>
</feature>
<dbReference type="AlphaFoldDB" id="A0A3S3MXJ0"/>
<dbReference type="PANTHER" id="PTHR47377">
    <property type="entry name" value="RHODANESE-LIKE DOMAIN-CONTAINING PROTEIN 4, CHLOROPLASTIC"/>
    <property type="match status" value="1"/>
</dbReference>
<feature type="region of interest" description="Disordered" evidence="1">
    <location>
        <begin position="402"/>
        <end position="431"/>
    </location>
</feature>
<feature type="region of interest" description="Disordered" evidence="1">
    <location>
        <begin position="445"/>
        <end position="491"/>
    </location>
</feature>
<name>A0A3S3MXJ0_9MAGN</name>
<feature type="compositionally biased region" description="Pro residues" evidence="1">
    <location>
        <begin position="479"/>
        <end position="491"/>
    </location>
</feature>
<dbReference type="InterPro" id="IPR036873">
    <property type="entry name" value="Rhodanese-like_dom_sf"/>
</dbReference>
<evidence type="ECO:0000259" key="2">
    <source>
        <dbReference type="PROSITE" id="PS50206"/>
    </source>
</evidence>
<dbReference type="STRING" id="337451.A0A3S3MXJ0"/>
<dbReference type="Proteomes" id="UP000283530">
    <property type="component" value="Unassembled WGS sequence"/>
</dbReference>
<feature type="domain" description="Rhodanese" evidence="2">
    <location>
        <begin position="239"/>
        <end position="341"/>
    </location>
</feature>
<sequence>MEFLTVSSSSLPPLQNHPKTHKPISKTALLPQYPLQNRFSSLHNAISHPTSSHQNRLSFPQTNHLFKSSFKTHKTISILKTACFLNISSTQVANFLQNHPSMVKMESFVRIPATHLLNPLKCHISIDKDTSFLKIHDSHLQQPLQTHLSIFKIASFLLLMAETVPFPSFAAETSVPTEQVSDKINIESILISIDDFFNRNPFFVATCTFIWLVVIPLIENYLKKFKYASAIDAFRKLKNDPSAQLLDIRDNQSLSYLRSPNLKILNKIAVPVEFVEGEEERFVKEVLANFSDPGNTILCILDNFDGESLKVAELLFKNGFKEAYAIKGGLRGKNGWQPVEFGKLNFDGSKLKGLERAGYRGLIHDSNGVKILILSGSLPGVNSNLAKAVTLSEIQEKLLPPSTHVYPSKKGKRKTSRKLVVSSERIDEGSGDNVAASTKILLDGDKTSENGYIKPTGTSLQANLGRQQSLSPYPNYPDMKPPSSPTPSKPN</sequence>
<feature type="compositionally biased region" description="Polar residues" evidence="1">
    <location>
        <begin position="456"/>
        <end position="472"/>
    </location>
</feature>
<organism evidence="3 4">
    <name type="scientific">Cinnamomum micranthum f. kanehirae</name>
    <dbReference type="NCBI Taxonomy" id="337451"/>
    <lineage>
        <taxon>Eukaryota</taxon>
        <taxon>Viridiplantae</taxon>
        <taxon>Streptophyta</taxon>
        <taxon>Embryophyta</taxon>
        <taxon>Tracheophyta</taxon>
        <taxon>Spermatophyta</taxon>
        <taxon>Magnoliopsida</taxon>
        <taxon>Magnoliidae</taxon>
        <taxon>Laurales</taxon>
        <taxon>Lauraceae</taxon>
        <taxon>Cinnamomum</taxon>
    </lineage>
</organism>
<dbReference type="SUPFAM" id="SSF52821">
    <property type="entry name" value="Rhodanese/Cell cycle control phosphatase"/>
    <property type="match status" value="1"/>
</dbReference>
<evidence type="ECO:0000256" key="1">
    <source>
        <dbReference type="SAM" id="MobiDB-lite"/>
    </source>
</evidence>
<dbReference type="EMBL" id="QPKB01000003">
    <property type="protein sequence ID" value="RWR81462.1"/>
    <property type="molecule type" value="Genomic_DNA"/>
</dbReference>
<dbReference type="InterPro" id="IPR001763">
    <property type="entry name" value="Rhodanese-like_dom"/>
</dbReference>
<dbReference type="PANTHER" id="PTHR47377:SF3">
    <property type="entry name" value="RHODANESE-LIKE DOMAIN-CONTAINING PROTEIN 4A, CHLOROPLASTIC"/>
    <property type="match status" value="1"/>
</dbReference>